<evidence type="ECO:0000313" key="3">
    <source>
        <dbReference type="Proteomes" id="UP001209257"/>
    </source>
</evidence>
<dbReference type="Proteomes" id="UP001209257">
    <property type="component" value="Unassembled WGS sequence"/>
</dbReference>
<accession>A0ABT2VN28</accession>
<evidence type="ECO:0000313" key="2">
    <source>
        <dbReference type="EMBL" id="MCU7553364.1"/>
    </source>
</evidence>
<dbReference type="RefSeq" id="WP_262992067.1">
    <property type="nucleotide sequence ID" value="NZ_JAOTJC010000004.1"/>
</dbReference>
<organism evidence="2 3">
    <name type="scientific">Alteromonas salexigens</name>
    <dbReference type="NCBI Taxonomy" id="2982530"/>
    <lineage>
        <taxon>Bacteria</taxon>
        <taxon>Pseudomonadati</taxon>
        <taxon>Pseudomonadota</taxon>
        <taxon>Gammaproteobacteria</taxon>
        <taxon>Alteromonadales</taxon>
        <taxon>Alteromonadaceae</taxon>
        <taxon>Alteromonas/Salinimonas group</taxon>
        <taxon>Alteromonas</taxon>
    </lineage>
</organism>
<dbReference type="EMBL" id="JAOTJC010000004">
    <property type="protein sequence ID" value="MCU7553364.1"/>
    <property type="molecule type" value="Genomic_DNA"/>
</dbReference>
<evidence type="ECO:0000256" key="1">
    <source>
        <dbReference type="SAM" id="SignalP"/>
    </source>
</evidence>
<feature type="chain" id="PRO_5046193930" evidence="1">
    <location>
        <begin position="22"/>
        <end position="192"/>
    </location>
</feature>
<gene>
    <name evidence="2" type="ORF">OCL06_01990</name>
</gene>
<comment type="caution">
    <text evidence="2">The sequence shown here is derived from an EMBL/GenBank/DDBJ whole genome shotgun (WGS) entry which is preliminary data.</text>
</comment>
<proteinExistence type="predicted"/>
<keyword evidence="1" id="KW-0732">Signal</keyword>
<reference evidence="3" key="1">
    <citation type="submission" date="2023-07" db="EMBL/GenBank/DDBJ databases">
        <title>Study on multiphase classification of strain Alteromonas salexigens isolated from the Yellow Sea.</title>
        <authorList>
            <person name="Sun L."/>
        </authorList>
    </citation>
    <scope>NUCLEOTIDE SEQUENCE [LARGE SCALE GENOMIC DNA]</scope>
    <source>
        <strain evidence="3">ASW11-19</strain>
    </source>
</reference>
<sequence length="192" mass="21515">MGQRYCGIFGLLMMVSPLTNADELADRATAWMSDIFNSQHVLEVDLTKQKIRFNGCKQKAYQLAFSQQLTKQFSVEANLHYDKGELRFGVLRQKVSSKAVEVISWWHTDTLRLGLGHKVITSHKMSSPMTESLSLPTSQALGVHLEMPGMRASHNLALSLQREVWEVADFAGAANGTSLRDNQLNLQYAIAF</sequence>
<name>A0ABT2VN28_9ALTE</name>
<protein>
    <submittedName>
        <fullName evidence="2">Uncharacterized protein</fullName>
    </submittedName>
</protein>
<keyword evidence="3" id="KW-1185">Reference proteome</keyword>
<feature type="signal peptide" evidence="1">
    <location>
        <begin position="1"/>
        <end position="21"/>
    </location>
</feature>